<name>A0A0L0UN20_9BASI</name>
<accession>A0A0L0UN20</accession>
<feature type="region of interest" description="Disordered" evidence="1">
    <location>
        <begin position="77"/>
        <end position="101"/>
    </location>
</feature>
<sequence>MMRQTLTLVLFSLALSGDTGATKENSCEVPRCDCPCSDGSIIANPEFLAIGKDATVDCISQTKGVTCECQCAPTNNNARNLFKKPKPDNSPKPNNPPKLKH</sequence>
<protein>
    <submittedName>
        <fullName evidence="3">Uncharacterized protein</fullName>
    </submittedName>
</protein>
<feature type="compositionally biased region" description="Pro residues" evidence="1">
    <location>
        <begin position="88"/>
        <end position="101"/>
    </location>
</feature>
<evidence type="ECO:0000256" key="1">
    <source>
        <dbReference type="SAM" id="MobiDB-lite"/>
    </source>
</evidence>
<dbReference type="AlphaFoldDB" id="A0A0L0UN20"/>
<reference evidence="4" key="1">
    <citation type="submission" date="2014-03" db="EMBL/GenBank/DDBJ databases">
        <title>The Genome Sequence of Puccinia striiformis f. sp. tritici PST-78.</title>
        <authorList>
            <consortium name="The Broad Institute Genome Sequencing Platform"/>
            <person name="Cuomo C."/>
            <person name="Hulbert S."/>
            <person name="Chen X."/>
            <person name="Walker B."/>
            <person name="Young S.K."/>
            <person name="Zeng Q."/>
            <person name="Gargeya S."/>
            <person name="Fitzgerald M."/>
            <person name="Haas B."/>
            <person name="Abouelleil A."/>
            <person name="Alvarado L."/>
            <person name="Arachchi H.M."/>
            <person name="Berlin A.M."/>
            <person name="Chapman S.B."/>
            <person name="Goldberg J."/>
            <person name="Griggs A."/>
            <person name="Gujja S."/>
            <person name="Hansen M."/>
            <person name="Howarth C."/>
            <person name="Imamovic A."/>
            <person name="Larimer J."/>
            <person name="McCowan C."/>
            <person name="Montmayeur A."/>
            <person name="Murphy C."/>
            <person name="Neiman D."/>
            <person name="Pearson M."/>
            <person name="Priest M."/>
            <person name="Roberts A."/>
            <person name="Saif S."/>
            <person name="Shea T."/>
            <person name="Sisk P."/>
            <person name="Sykes S."/>
            <person name="Wortman J."/>
            <person name="Nusbaum C."/>
            <person name="Birren B."/>
        </authorList>
    </citation>
    <scope>NUCLEOTIDE SEQUENCE [LARGE SCALE GENOMIC DNA]</scope>
    <source>
        <strain evidence="4">race PST-78</strain>
    </source>
</reference>
<keyword evidence="2" id="KW-0732">Signal</keyword>
<proteinExistence type="predicted"/>
<evidence type="ECO:0000313" key="4">
    <source>
        <dbReference type="Proteomes" id="UP000054564"/>
    </source>
</evidence>
<organism evidence="3 4">
    <name type="scientific">Puccinia striiformis f. sp. tritici PST-78</name>
    <dbReference type="NCBI Taxonomy" id="1165861"/>
    <lineage>
        <taxon>Eukaryota</taxon>
        <taxon>Fungi</taxon>
        <taxon>Dikarya</taxon>
        <taxon>Basidiomycota</taxon>
        <taxon>Pucciniomycotina</taxon>
        <taxon>Pucciniomycetes</taxon>
        <taxon>Pucciniales</taxon>
        <taxon>Pucciniaceae</taxon>
        <taxon>Puccinia</taxon>
    </lineage>
</organism>
<gene>
    <name evidence="3" type="ORF">PSTG_18147</name>
</gene>
<dbReference type="Proteomes" id="UP000054564">
    <property type="component" value="Unassembled WGS sequence"/>
</dbReference>
<evidence type="ECO:0000313" key="3">
    <source>
        <dbReference type="EMBL" id="KNE88452.1"/>
    </source>
</evidence>
<comment type="caution">
    <text evidence="3">The sequence shown here is derived from an EMBL/GenBank/DDBJ whole genome shotgun (WGS) entry which is preliminary data.</text>
</comment>
<feature type="chain" id="PRO_5005548516" evidence="2">
    <location>
        <begin position="22"/>
        <end position="101"/>
    </location>
</feature>
<dbReference type="EMBL" id="AJIL01001908">
    <property type="protein sequence ID" value="KNE88452.1"/>
    <property type="molecule type" value="Genomic_DNA"/>
</dbReference>
<evidence type="ECO:0000256" key="2">
    <source>
        <dbReference type="SAM" id="SignalP"/>
    </source>
</evidence>
<feature type="signal peptide" evidence="2">
    <location>
        <begin position="1"/>
        <end position="21"/>
    </location>
</feature>
<keyword evidence="4" id="KW-1185">Reference proteome</keyword>